<dbReference type="InterPro" id="IPR051531">
    <property type="entry name" value="N-acetyltransferase"/>
</dbReference>
<dbReference type="Pfam" id="PF13302">
    <property type="entry name" value="Acetyltransf_3"/>
    <property type="match status" value="1"/>
</dbReference>
<keyword evidence="3" id="KW-1185">Reference proteome</keyword>
<dbReference type="GO" id="GO:0008999">
    <property type="term" value="F:protein-N-terminal-alanine acetyltransferase activity"/>
    <property type="evidence" value="ECO:0007669"/>
    <property type="project" value="TreeGrafter"/>
</dbReference>
<dbReference type="Proteomes" id="UP000040453">
    <property type="component" value="Unassembled WGS sequence"/>
</dbReference>
<dbReference type="Gene3D" id="3.40.630.30">
    <property type="match status" value="1"/>
</dbReference>
<dbReference type="EMBL" id="CDGG01000001">
    <property type="protein sequence ID" value="CEI81088.1"/>
    <property type="molecule type" value="Genomic_DNA"/>
</dbReference>
<gene>
    <name evidence="2" type="primary">ydaF_2</name>
    <name evidence="2" type="ORF">BN997_00904</name>
</gene>
<dbReference type="InterPro" id="IPR000182">
    <property type="entry name" value="GNAT_dom"/>
</dbReference>
<dbReference type="OrthoDB" id="9785602at2"/>
<keyword evidence="2" id="KW-0808">Transferase</keyword>
<proteinExistence type="predicted"/>
<dbReference type="STRING" id="545501.BN997_00904"/>
<dbReference type="AlphaFoldDB" id="A0A0A1MDB2"/>
<name>A0A0A1MDB2_9BACI</name>
<dbReference type="PROSITE" id="PS51186">
    <property type="entry name" value="GNAT"/>
    <property type="match status" value="1"/>
</dbReference>
<dbReference type="PANTHER" id="PTHR43792:SF9">
    <property type="entry name" value="RIBOSOMAL-PROTEIN-ALANINE ACETYLTRANSFERASE"/>
    <property type="match status" value="1"/>
</dbReference>
<organism evidence="2 3">
    <name type="scientific">Oceanobacillus oncorhynchi</name>
    <dbReference type="NCBI Taxonomy" id="545501"/>
    <lineage>
        <taxon>Bacteria</taxon>
        <taxon>Bacillati</taxon>
        <taxon>Bacillota</taxon>
        <taxon>Bacilli</taxon>
        <taxon>Bacillales</taxon>
        <taxon>Bacillaceae</taxon>
        <taxon>Oceanobacillus</taxon>
    </lineage>
</organism>
<dbReference type="PANTHER" id="PTHR43792">
    <property type="entry name" value="GNAT FAMILY, PUTATIVE (AFU_ORTHOLOGUE AFUA_3G00765)-RELATED-RELATED"/>
    <property type="match status" value="1"/>
</dbReference>
<reference evidence="2 3" key="1">
    <citation type="submission" date="2014-11" db="EMBL/GenBank/DDBJ databases">
        <authorList>
            <person name="Urmite Genomes Urmite Genomes"/>
        </authorList>
    </citation>
    <scope>NUCLEOTIDE SEQUENCE [LARGE SCALE GENOMIC DNA]</scope>
    <source>
        <strain evidence="2 3">Oc5</strain>
    </source>
</reference>
<protein>
    <submittedName>
        <fullName evidence="2">Putative ribosomal N-acetyltransferase YdaF</fullName>
    </submittedName>
</protein>
<dbReference type="RefSeq" id="WP_042529993.1">
    <property type="nucleotide sequence ID" value="NZ_CAXOIH010000003.1"/>
</dbReference>
<dbReference type="CDD" id="cd04301">
    <property type="entry name" value="NAT_SF"/>
    <property type="match status" value="1"/>
</dbReference>
<dbReference type="InterPro" id="IPR016181">
    <property type="entry name" value="Acyl_CoA_acyltransferase"/>
</dbReference>
<sequence length="185" mass="21739">MNNNPFSPFPVLKTDRLILRNVEKTDLQDIFDYASDLNLTTYLTWRAHQTLADTEGFIEFILASNKRHMGATWVIVWKENNRVIGTIDLSWNQKHYSAELAYALSRKYWRKGIGTEAVQEIVRFGFEEVKLERIHARCHPKNEASYKLMEKTGMIYEGTLRKSMRRKGKQEDIKIYSILKSEFEG</sequence>
<feature type="domain" description="N-acetyltransferase" evidence="1">
    <location>
        <begin position="17"/>
        <end position="176"/>
    </location>
</feature>
<dbReference type="GO" id="GO:0005737">
    <property type="term" value="C:cytoplasm"/>
    <property type="evidence" value="ECO:0007669"/>
    <property type="project" value="TreeGrafter"/>
</dbReference>
<evidence type="ECO:0000313" key="2">
    <source>
        <dbReference type="EMBL" id="CEI81088.1"/>
    </source>
</evidence>
<accession>A0A0A1MDB2</accession>
<dbReference type="SUPFAM" id="SSF55729">
    <property type="entry name" value="Acyl-CoA N-acyltransferases (Nat)"/>
    <property type="match status" value="1"/>
</dbReference>
<evidence type="ECO:0000313" key="3">
    <source>
        <dbReference type="Proteomes" id="UP000040453"/>
    </source>
</evidence>
<evidence type="ECO:0000259" key="1">
    <source>
        <dbReference type="PROSITE" id="PS51186"/>
    </source>
</evidence>